<reference evidence="8 9" key="1">
    <citation type="journal article" date="2015" name="Nature">
        <title>rRNA introns, odd ribosomes, and small enigmatic genomes across a large radiation of phyla.</title>
        <authorList>
            <person name="Brown C.T."/>
            <person name="Hug L.A."/>
            <person name="Thomas B.C."/>
            <person name="Sharon I."/>
            <person name="Castelle C.J."/>
            <person name="Singh A."/>
            <person name="Wilkins M.J."/>
            <person name="Williams K.H."/>
            <person name="Banfield J.F."/>
        </authorList>
    </citation>
    <scope>NUCLEOTIDE SEQUENCE [LARGE SCALE GENOMIC DNA]</scope>
</reference>
<dbReference type="Gene3D" id="3.30.70.980">
    <property type="match status" value="1"/>
</dbReference>
<keyword evidence="2" id="KW-0963">Cytoplasm</keyword>
<dbReference type="Pfam" id="PF20772">
    <property type="entry name" value="TACO1_YebC_N"/>
    <property type="match status" value="1"/>
</dbReference>
<dbReference type="InterPro" id="IPR029072">
    <property type="entry name" value="YebC-like"/>
</dbReference>
<keyword evidence="3" id="KW-0805">Transcription regulation</keyword>
<evidence type="ECO:0000313" key="8">
    <source>
        <dbReference type="EMBL" id="KKU02940.1"/>
    </source>
</evidence>
<dbReference type="InterPro" id="IPR017856">
    <property type="entry name" value="Integrase-like_N"/>
</dbReference>
<name>A0A0G1Q2P2_9BACT</name>
<evidence type="ECO:0000259" key="6">
    <source>
        <dbReference type="Pfam" id="PF01709"/>
    </source>
</evidence>
<comment type="similarity">
    <text evidence="1">Belongs to the TACO1 family.</text>
</comment>
<dbReference type="InterPro" id="IPR026564">
    <property type="entry name" value="Transcrip_reg_TACO1-like_dom3"/>
</dbReference>
<gene>
    <name evidence="8" type="ORF">UX05_C0005G0017</name>
</gene>
<evidence type="ECO:0000256" key="1">
    <source>
        <dbReference type="ARBA" id="ARBA00008724"/>
    </source>
</evidence>
<evidence type="ECO:0000256" key="2">
    <source>
        <dbReference type="ARBA" id="ARBA00022490"/>
    </source>
</evidence>
<organism evidence="8 9">
    <name type="scientific">Candidatus Amesbacteria bacterium GW2011_GWC2_45_19</name>
    <dbReference type="NCBI Taxonomy" id="1618366"/>
    <lineage>
        <taxon>Bacteria</taxon>
        <taxon>Candidatus Amesiibacteriota</taxon>
    </lineage>
</organism>
<dbReference type="SUPFAM" id="SSF75625">
    <property type="entry name" value="YebC-like"/>
    <property type="match status" value="1"/>
</dbReference>
<sequence>MSGHSKWVTIHRQKQVNDVKRGAVFTKLARAITMAVKQGRGLQLALAKAKQFNMPKDNIQRAIDRRDELHEVMFEGFGPGGVAVMVAAVTDNKLRTAAAVWGLLKKGTVAYLFSADRTANFEVRVEDAAARAKIEAVLAKLEELDDVQKVWTNYA</sequence>
<accession>A0A0G1Q2P2</accession>
<dbReference type="PANTHER" id="PTHR12532">
    <property type="entry name" value="TRANSLATIONAL ACTIVATOR OF CYTOCHROME C OXIDASE 1"/>
    <property type="match status" value="1"/>
</dbReference>
<comment type="caution">
    <text evidence="8">The sequence shown here is derived from an EMBL/GenBank/DDBJ whole genome shotgun (WGS) entry which is preliminary data.</text>
</comment>
<protein>
    <submittedName>
        <fullName evidence="8">Transcriptional regulator</fullName>
    </submittedName>
</protein>
<dbReference type="GO" id="GO:0005829">
    <property type="term" value="C:cytosol"/>
    <property type="evidence" value="ECO:0007669"/>
    <property type="project" value="TreeGrafter"/>
</dbReference>
<dbReference type="Pfam" id="PF01709">
    <property type="entry name" value="Transcrip_reg"/>
    <property type="match status" value="1"/>
</dbReference>
<dbReference type="PANTHER" id="PTHR12532:SF6">
    <property type="entry name" value="TRANSCRIPTIONAL REGULATORY PROTEIN YEBC-RELATED"/>
    <property type="match status" value="1"/>
</dbReference>
<feature type="domain" description="TACO1/YebC-like N-terminal" evidence="7">
    <location>
        <begin position="5"/>
        <end position="65"/>
    </location>
</feature>
<evidence type="ECO:0000256" key="3">
    <source>
        <dbReference type="ARBA" id="ARBA00023015"/>
    </source>
</evidence>
<feature type="domain" description="TACO1/YebC-like second and third" evidence="6">
    <location>
        <begin position="70"/>
        <end position="111"/>
    </location>
</feature>
<proteinExistence type="inferred from homology"/>
<dbReference type="GO" id="GO:0003677">
    <property type="term" value="F:DNA binding"/>
    <property type="evidence" value="ECO:0007669"/>
    <property type="project" value="UniProtKB-KW"/>
</dbReference>
<dbReference type="Proteomes" id="UP000034264">
    <property type="component" value="Unassembled WGS sequence"/>
</dbReference>
<evidence type="ECO:0000256" key="4">
    <source>
        <dbReference type="ARBA" id="ARBA00023125"/>
    </source>
</evidence>
<keyword evidence="4" id="KW-0238">DNA-binding</keyword>
<dbReference type="InterPro" id="IPR048300">
    <property type="entry name" value="TACO1_YebC-like_2nd/3rd_dom"/>
</dbReference>
<evidence type="ECO:0000259" key="7">
    <source>
        <dbReference type="Pfam" id="PF20772"/>
    </source>
</evidence>
<dbReference type="EMBL" id="LCKS01000005">
    <property type="protein sequence ID" value="KKU02940.1"/>
    <property type="molecule type" value="Genomic_DNA"/>
</dbReference>
<dbReference type="InterPro" id="IPR049083">
    <property type="entry name" value="TACO1_YebC_N"/>
</dbReference>
<evidence type="ECO:0000313" key="9">
    <source>
        <dbReference type="Proteomes" id="UP000034264"/>
    </source>
</evidence>
<dbReference type="AlphaFoldDB" id="A0A0G1Q2P2"/>
<dbReference type="Gene3D" id="1.10.10.200">
    <property type="match status" value="1"/>
</dbReference>
<evidence type="ECO:0000256" key="5">
    <source>
        <dbReference type="ARBA" id="ARBA00023163"/>
    </source>
</evidence>
<dbReference type="InterPro" id="IPR002876">
    <property type="entry name" value="Transcrip_reg_TACO1-like"/>
</dbReference>
<keyword evidence="5" id="KW-0804">Transcription</keyword>